<dbReference type="InterPro" id="IPR029020">
    <property type="entry name" value="Ammonium/urea_transptr"/>
</dbReference>
<keyword evidence="4 8" id="KW-0812">Transmembrane</keyword>
<comment type="subcellular location">
    <subcellularLocation>
        <location evidence="1">Membrane</location>
        <topology evidence="1">Multi-pass membrane protein</topology>
    </subcellularLocation>
</comment>
<name>A0A9W9Z7U5_9CNID</name>
<dbReference type="PANTHER" id="PTHR43029:SF10">
    <property type="entry name" value="AMMONIUM TRANSPORTER MEP2"/>
    <property type="match status" value="1"/>
</dbReference>
<dbReference type="SUPFAM" id="SSF111352">
    <property type="entry name" value="Ammonium transporter"/>
    <property type="match status" value="1"/>
</dbReference>
<evidence type="ECO:0000256" key="2">
    <source>
        <dbReference type="ARBA" id="ARBA00005887"/>
    </source>
</evidence>
<dbReference type="OrthoDB" id="534912at2759"/>
<evidence type="ECO:0000256" key="3">
    <source>
        <dbReference type="ARBA" id="ARBA00022448"/>
    </source>
</evidence>
<dbReference type="AlphaFoldDB" id="A0A9W9Z7U5"/>
<protein>
    <recommendedName>
        <fullName evidence="9">Ammonium transporter AmtB-like domain-containing protein</fullName>
    </recommendedName>
</protein>
<evidence type="ECO:0000256" key="1">
    <source>
        <dbReference type="ARBA" id="ARBA00004141"/>
    </source>
</evidence>
<evidence type="ECO:0000256" key="7">
    <source>
        <dbReference type="ARBA" id="ARBA00023177"/>
    </source>
</evidence>
<feature type="transmembrane region" description="Helical" evidence="8">
    <location>
        <begin position="12"/>
        <end position="30"/>
    </location>
</feature>
<dbReference type="GO" id="GO:0005886">
    <property type="term" value="C:plasma membrane"/>
    <property type="evidence" value="ECO:0007669"/>
    <property type="project" value="TreeGrafter"/>
</dbReference>
<gene>
    <name evidence="10" type="ORF">OS493_034712</name>
</gene>
<keyword evidence="6 8" id="KW-0472">Membrane</keyword>
<dbReference type="Pfam" id="PF00909">
    <property type="entry name" value="Ammonium_transp"/>
    <property type="match status" value="1"/>
</dbReference>
<accession>A0A9W9Z7U5</accession>
<keyword evidence="11" id="KW-1185">Reference proteome</keyword>
<comment type="caution">
    <text evidence="10">The sequence shown here is derived from an EMBL/GenBank/DDBJ whole genome shotgun (WGS) entry which is preliminary data.</text>
</comment>
<feature type="domain" description="Ammonium transporter AmtB-like" evidence="9">
    <location>
        <begin position="4"/>
        <end position="118"/>
    </location>
</feature>
<dbReference type="Gene3D" id="1.10.3430.10">
    <property type="entry name" value="Ammonium transporter AmtB like domains"/>
    <property type="match status" value="1"/>
</dbReference>
<reference evidence="10" key="1">
    <citation type="submission" date="2023-01" db="EMBL/GenBank/DDBJ databases">
        <title>Genome assembly of the deep-sea coral Lophelia pertusa.</title>
        <authorList>
            <person name="Herrera S."/>
            <person name="Cordes E."/>
        </authorList>
    </citation>
    <scope>NUCLEOTIDE SEQUENCE</scope>
    <source>
        <strain evidence="10">USNM1676648</strain>
        <tissue evidence="10">Polyp</tissue>
    </source>
</reference>
<dbReference type="EMBL" id="MU826399">
    <property type="protein sequence ID" value="KAJ7376435.1"/>
    <property type="molecule type" value="Genomic_DNA"/>
</dbReference>
<dbReference type="Proteomes" id="UP001163046">
    <property type="component" value="Unassembled WGS sequence"/>
</dbReference>
<evidence type="ECO:0000256" key="5">
    <source>
        <dbReference type="ARBA" id="ARBA00022989"/>
    </source>
</evidence>
<evidence type="ECO:0000313" key="11">
    <source>
        <dbReference type="Proteomes" id="UP001163046"/>
    </source>
</evidence>
<evidence type="ECO:0000313" key="10">
    <source>
        <dbReference type="EMBL" id="KAJ7376435.1"/>
    </source>
</evidence>
<dbReference type="GO" id="GO:0008519">
    <property type="term" value="F:ammonium channel activity"/>
    <property type="evidence" value="ECO:0007669"/>
    <property type="project" value="InterPro"/>
</dbReference>
<keyword evidence="7" id="KW-0924">Ammonia transport</keyword>
<sequence length="119" mass="13578">MLLSAWAEQINILGALIIYLLWPIFVYYPMTHWIRGKGWLHHHFGIVDQSGSLTVHTSTGSSALVFTKILKHVHENQTQKQNQEMEHMHPTQNVFLIVGGLITSLGWYCVNIGSVQQIQ</sequence>
<feature type="transmembrane region" description="Helical" evidence="8">
    <location>
        <begin position="94"/>
        <end position="113"/>
    </location>
</feature>
<evidence type="ECO:0000256" key="6">
    <source>
        <dbReference type="ARBA" id="ARBA00023136"/>
    </source>
</evidence>
<evidence type="ECO:0000259" key="9">
    <source>
        <dbReference type="Pfam" id="PF00909"/>
    </source>
</evidence>
<keyword evidence="3" id="KW-0813">Transport</keyword>
<dbReference type="InterPro" id="IPR001905">
    <property type="entry name" value="Ammonium_transpt"/>
</dbReference>
<dbReference type="PANTHER" id="PTHR43029">
    <property type="entry name" value="AMMONIUM TRANSPORTER MEP2"/>
    <property type="match status" value="1"/>
</dbReference>
<proteinExistence type="inferred from homology"/>
<evidence type="ECO:0000256" key="8">
    <source>
        <dbReference type="SAM" id="Phobius"/>
    </source>
</evidence>
<keyword evidence="5 8" id="KW-1133">Transmembrane helix</keyword>
<organism evidence="10 11">
    <name type="scientific">Desmophyllum pertusum</name>
    <dbReference type="NCBI Taxonomy" id="174260"/>
    <lineage>
        <taxon>Eukaryota</taxon>
        <taxon>Metazoa</taxon>
        <taxon>Cnidaria</taxon>
        <taxon>Anthozoa</taxon>
        <taxon>Hexacorallia</taxon>
        <taxon>Scleractinia</taxon>
        <taxon>Caryophylliina</taxon>
        <taxon>Caryophylliidae</taxon>
        <taxon>Desmophyllum</taxon>
    </lineage>
</organism>
<evidence type="ECO:0000256" key="4">
    <source>
        <dbReference type="ARBA" id="ARBA00022692"/>
    </source>
</evidence>
<dbReference type="InterPro" id="IPR024041">
    <property type="entry name" value="NH4_transpt_AmtB-like_dom"/>
</dbReference>
<comment type="similarity">
    <text evidence="2">Belongs to the ammonia transporter channel (TC 1.A.11.2) family.</text>
</comment>